<protein>
    <submittedName>
        <fullName evidence="1">Uncharacterized protein</fullName>
    </submittedName>
</protein>
<organism evidence="1 2">
    <name type="scientific">Ureibacillus suwonensis</name>
    <dbReference type="NCBI Taxonomy" id="313007"/>
    <lineage>
        <taxon>Bacteria</taxon>
        <taxon>Bacillati</taxon>
        <taxon>Bacillota</taxon>
        <taxon>Bacilli</taxon>
        <taxon>Bacillales</taxon>
        <taxon>Caryophanaceae</taxon>
        <taxon>Ureibacillus</taxon>
    </lineage>
</organism>
<dbReference type="EMBL" id="JBHSNQ010000171">
    <property type="protein sequence ID" value="MFC5542601.1"/>
    <property type="molecule type" value="Genomic_DNA"/>
</dbReference>
<sequence length="244" mass="29346">MRRLRDVFYINANFEEQSFIYYGMEFQEFIKYCPVELENLLITDGQFITNGFNYHWNFETAEGKEGILELTEEDIYGLGNFHWIDYSNEEDLNQCTPEEQAEVLYLSHFCKPLKSPFFDRINNQFVYLAHDDGWFCKLYCRDLSTFKEIIANKIIGAVSTNKRRKIYPMSDEVKNQLFEFTKEGLLIDFSHIFRDSRSVGLYFYVIGHYKNMDEMYNNLERNKQRAKVRGYLEHKNKQWKIDIC</sequence>
<dbReference type="RefSeq" id="WP_342580487.1">
    <property type="nucleotide sequence ID" value="NZ_JBHSNQ010000171.1"/>
</dbReference>
<dbReference type="Proteomes" id="UP001595978">
    <property type="component" value="Unassembled WGS sequence"/>
</dbReference>
<name>A0ABW0RE79_9BACL</name>
<gene>
    <name evidence="1" type="ORF">ACFPOH_12885</name>
</gene>
<evidence type="ECO:0000313" key="1">
    <source>
        <dbReference type="EMBL" id="MFC5542601.1"/>
    </source>
</evidence>
<keyword evidence="2" id="KW-1185">Reference proteome</keyword>
<proteinExistence type="predicted"/>
<reference evidence="2" key="1">
    <citation type="journal article" date="2019" name="Int. J. Syst. Evol. Microbiol.">
        <title>The Global Catalogue of Microorganisms (GCM) 10K type strain sequencing project: providing services to taxonomists for standard genome sequencing and annotation.</title>
        <authorList>
            <consortium name="The Broad Institute Genomics Platform"/>
            <consortium name="The Broad Institute Genome Sequencing Center for Infectious Disease"/>
            <person name="Wu L."/>
            <person name="Ma J."/>
        </authorList>
    </citation>
    <scope>NUCLEOTIDE SEQUENCE [LARGE SCALE GENOMIC DNA]</scope>
    <source>
        <strain evidence="2">CCUG 56331</strain>
    </source>
</reference>
<evidence type="ECO:0000313" key="2">
    <source>
        <dbReference type="Proteomes" id="UP001595978"/>
    </source>
</evidence>
<comment type="caution">
    <text evidence="1">The sequence shown here is derived from an EMBL/GenBank/DDBJ whole genome shotgun (WGS) entry which is preliminary data.</text>
</comment>
<accession>A0ABW0RE79</accession>